<reference evidence="2 3" key="1">
    <citation type="journal article" date="2018" name="Aquat. Microb. Ecol.">
        <title>Gammaproteobacterial methanotrophs dominate.</title>
        <authorList>
            <person name="Rissanen A.J."/>
            <person name="Saarenheimo J."/>
            <person name="Tiirola M."/>
            <person name="Peura S."/>
            <person name="Aalto S.L."/>
            <person name="Karvinen A."/>
            <person name="Nykanen H."/>
        </authorList>
    </citation>
    <scope>NUCLEOTIDE SEQUENCE [LARGE SCALE GENOMIC DNA]</scope>
    <source>
        <strain evidence="2">AMbin10</strain>
    </source>
</reference>
<accession>A0A2W4TQT6</accession>
<dbReference type="Proteomes" id="UP000249396">
    <property type="component" value="Unassembled WGS sequence"/>
</dbReference>
<dbReference type="Pfam" id="PF14261">
    <property type="entry name" value="DUF4351"/>
    <property type="match status" value="1"/>
</dbReference>
<evidence type="ECO:0000259" key="1">
    <source>
        <dbReference type="Pfam" id="PF14261"/>
    </source>
</evidence>
<dbReference type="InterPro" id="IPR025587">
    <property type="entry name" value="DUF4351"/>
</dbReference>
<sequence length="288" mass="33765">MEISISIEHLTREANLREGAVRILKRQLHYRFGKLSPTIERHLDEASVGQLERWAASVLEANRLEDIFTLNIGKRLEICNEHLRCRASRIGDGRYVSLARQCLSIEVDYALWWELGRDSKDRESWMNLAKFYAAFSEAFGECGTRYYDWKGAFNFAFEVDVFNGETPNQYLLNVVNFRNTVEFRYGKIIPDTETRYDRHIMHAPFDEEFSAKQMGTLSAFLLGYAEGFLETAYQPYGRDFIKEVGSNLILFGCHEGVFFQKHFDDEYTFNLEKLKWRNHNLNIIDNET</sequence>
<evidence type="ECO:0000313" key="3">
    <source>
        <dbReference type="Proteomes" id="UP000249396"/>
    </source>
</evidence>
<dbReference type="EMBL" id="QJPH01000151">
    <property type="protein sequence ID" value="PZN84527.1"/>
    <property type="molecule type" value="Genomic_DNA"/>
</dbReference>
<evidence type="ECO:0000313" key="2">
    <source>
        <dbReference type="EMBL" id="PZN84527.1"/>
    </source>
</evidence>
<gene>
    <name evidence="2" type="ORF">DM484_02675</name>
</gene>
<protein>
    <recommendedName>
        <fullName evidence="1">DUF4351 domain-containing protein</fullName>
    </recommendedName>
</protein>
<feature type="domain" description="DUF4351" evidence="1">
    <location>
        <begin position="16"/>
        <end position="67"/>
    </location>
</feature>
<proteinExistence type="predicted"/>
<name>A0A2W4TQT6_9GAMM</name>
<comment type="caution">
    <text evidence="2">The sequence shown here is derived from an EMBL/GenBank/DDBJ whole genome shotgun (WGS) entry which is preliminary data.</text>
</comment>
<dbReference type="AlphaFoldDB" id="A0A2W4TQT6"/>
<organism evidence="2 3">
    <name type="scientific">Candidatus Methylumidiphilus alinenensis</name>
    <dbReference type="NCBI Taxonomy" id="2202197"/>
    <lineage>
        <taxon>Bacteria</taxon>
        <taxon>Pseudomonadati</taxon>
        <taxon>Pseudomonadota</taxon>
        <taxon>Gammaproteobacteria</taxon>
        <taxon>Methylococcales</taxon>
        <taxon>Candidatus Methylumidiphilus</taxon>
    </lineage>
</organism>